<dbReference type="Proteomes" id="UP000326759">
    <property type="component" value="Unassembled WGS sequence"/>
</dbReference>
<dbReference type="InterPro" id="IPR014720">
    <property type="entry name" value="dsRBD_dom"/>
</dbReference>
<dbReference type="PANTHER" id="PTHR46205">
    <property type="entry name" value="LOQUACIOUS, ISOFORM B"/>
    <property type="match status" value="1"/>
</dbReference>
<dbReference type="GO" id="GO:0035197">
    <property type="term" value="F:siRNA binding"/>
    <property type="evidence" value="ECO:0007669"/>
    <property type="project" value="TreeGrafter"/>
</dbReference>
<evidence type="ECO:0000313" key="5">
    <source>
        <dbReference type="EMBL" id="KAB7507167.1"/>
    </source>
</evidence>
<feature type="domain" description="DRBM" evidence="4">
    <location>
        <begin position="529"/>
        <end position="566"/>
    </location>
</feature>
<keyword evidence="6" id="KW-1185">Reference proteome</keyword>
<dbReference type="GO" id="GO:0005634">
    <property type="term" value="C:nucleus"/>
    <property type="evidence" value="ECO:0007669"/>
    <property type="project" value="TreeGrafter"/>
</dbReference>
<dbReference type="InterPro" id="IPR051247">
    <property type="entry name" value="RLC_Component"/>
</dbReference>
<feature type="region of interest" description="Disordered" evidence="3">
    <location>
        <begin position="75"/>
        <end position="100"/>
    </location>
</feature>
<feature type="compositionally biased region" description="Low complexity" evidence="3">
    <location>
        <begin position="135"/>
        <end position="152"/>
    </location>
</feature>
<dbReference type="PANTHER" id="PTHR46205:SF5">
    <property type="entry name" value="BLANKS-RELATED"/>
    <property type="match status" value="1"/>
</dbReference>
<dbReference type="OrthoDB" id="6363432at2759"/>
<evidence type="ECO:0000256" key="2">
    <source>
        <dbReference type="PROSITE-ProRule" id="PRU00266"/>
    </source>
</evidence>
<dbReference type="GO" id="GO:0030422">
    <property type="term" value="P:siRNA processing"/>
    <property type="evidence" value="ECO:0007669"/>
    <property type="project" value="TreeGrafter"/>
</dbReference>
<dbReference type="Gene3D" id="3.30.160.20">
    <property type="match status" value="2"/>
</dbReference>
<name>A0A5N5TLW6_9CRUS</name>
<comment type="caution">
    <text evidence="5">The sequence shown here is derived from an EMBL/GenBank/DDBJ whole genome shotgun (WGS) entry which is preliminary data.</text>
</comment>
<feature type="compositionally biased region" description="Polar residues" evidence="3">
    <location>
        <begin position="76"/>
        <end position="94"/>
    </location>
</feature>
<evidence type="ECO:0000313" key="6">
    <source>
        <dbReference type="Proteomes" id="UP000326759"/>
    </source>
</evidence>
<evidence type="ECO:0000259" key="4">
    <source>
        <dbReference type="PROSITE" id="PS50137"/>
    </source>
</evidence>
<organism evidence="5 6">
    <name type="scientific">Armadillidium nasatum</name>
    <dbReference type="NCBI Taxonomy" id="96803"/>
    <lineage>
        <taxon>Eukaryota</taxon>
        <taxon>Metazoa</taxon>
        <taxon>Ecdysozoa</taxon>
        <taxon>Arthropoda</taxon>
        <taxon>Crustacea</taxon>
        <taxon>Multicrustacea</taxon>
        <taxon>Malacostraca</taxon>
        <taxon>Eumalacostraca</taxon>
        <taxon>Peracarida</taxon>
        <taxon>Isopoda</taxon>
        <taxon>Oniscidea</taxon>
        <taxon>Crinocheta</taxon>
        <taxon>Armadillidiidae</taxon>
        <taxon>Armadillidium</taxon>
    </lineage>
</organism>
<dbReference type="GO" id="GO:0003725">
    <property type="term" value="F:double-stranded RNA binding"/>
    <property type="evidence" value="ECO:0007669"/>
    <property type="project" value="TreeGrafter"/>
</dbReference>
<reference evidence="5 6" key="1">
    <citation type="journal article" date="2019" name="PLoS Biol.">
        <title>Sex chromosomes control vertical transmission of feminizing Wolbachia symbionts in an isopod.</title>
        <authorList>
            <person name="Becking T."/>
            <person name="Chebbi M.A."/>
            <person name="Giraud I."/>
            <person name="Moumen B."/>
            <person name="Laverre T."/>
            <person name="Caubet Y."/>
            <person name="Peccoud J."/>
            <person name="Gilbert C."/>
            <person name="Cordaux R."/>
        </authorList>
    </citation>
    <scope>NUCLEOTIDE SEQUENCE [LARGE SCALE GENOMIC DNA]</scope>
    <source>
        <strain evidence="5">ANa2</strain>
        <tissue evidence="5">Whole body excluding digestive tract and cuticle</tissue>
    </source>
</reference>
<dbReference type="GO" id="GO:0016442">
    <property type="term" value="C:RISC complex"/>
    <property type="evidence" value="ECO:0007669"/>
    <property type="project" value="TreeGrafter"/>
</dbReference>
<accession>A0A5N5TLW6</accession>
<feature type="region of interest" description="Disordered" evidence="3">
    <location>
        <begin position="123"/>
        <end position="203"/>
    </location>
</feature>
<dbReference type="EMBL" id="SEYY01000470">
    <property type="protein sequence ID" value="KAB7507167.1"/>
    <property type="molecule type" value="Genomic_DNA"/>
</dbReference>
<dbReference type="AlphaFoldDB" id="A0A5N5TLW6"/>
<evidence type="ECO:0000256" key="3">
    <source>
        <dbReference type="SAM" id="MobiDB-lite"/>
    </source>
</evidence>
<feature type="region of interest" description="Disordered" evidence="3">
    <location>
        <begin position="248"/>
        <end position="303"/>
    </location>
</feature>
<dbReference type="SUPFAM" id="SSF54768">
    <property type="entry name" value="dsRNA-binding domain-like"/>
    <property type="match status" value="2"/>
</dbReference>
<gene>
    <name evidence="5" type="primary">ADARB2</name>
    <name evidence="5" type="ORF">Anas_01112</name>
</gene>
<feature type="compositionally biased region" description="Polar residues" evidence="3">
    <location>
        <begin position="123"/>
        <end position="134"/>
    </location>
</feature>
<proteinExistence type="predicted"/>
<feature type="domain" description="DRBM" evidence="4">
    <location>
        <begin position="348"/>
        <end position="381"/>
    </location>
</feature>
<dbReference type="PROSITE" id="PS50137">
    <property type="entry name" value="DS_RBD"/>
    <property type="match status" value="2"/>
</dbReference>
<dbReference type="GO" id="GO:0070578">
    <property type="term" value="C:RISC-loading complex"/>
    <property type="evidence" value="ECO:0007669"/>
    <property type="project" value="TreeGrafter"/>
</dbReference>
<sequence length="575" mass="63267">MEANLKPESMDIAIAICIYKYVRYEQIQDPYRNPVQSDRGGQYRPHTTYSGGTHYVETVHYDDYEGRSVVYEEVPNTPQQGQWRSGSYRPSSKNYESEYQDDSYYSPVTKSFQAKSYAKSNSGISYDGSSNYTNSRSKSYGASNASSSSYYSNEERGGSKVVSKPLQVKIVNPRSESSKMNFPVHSTQQKAYTPPTKPQSILKKPLPSQMHQTTYNVSQGGAKRKVNALQNAYQYSFVGAGAAKNYQDSNEGIEENGGKTPKWKAQHPESSDSDSDLDTKKKARLQHGPGTVAGGIKKRKRTPAEKHLRLKKYVQPKNALMCLNELMQGQPLKFDQEGTVTLGAPICMTIEVNGQKYKGFGSSKLSAKQAAAEAALVSFVKPPPPVEEEDKTPWGVLASFAMFKLFNEWKEGRIGMNSSSAPAASFGAPMVPDPICAQTLQTMLSKSLGEVDVKLTTPGGQQDAQATLMSTVLGEKKSAASQEDGPKKMPAPAKTVPENAGSIHPVMLLHQMRPSLVYEQFCNMKGDHQEFTLKCTIDGQVFQGIGGTVKKAKYDLAVKANRILFNVNSTYTPTN</sequence>
<evidence type="ECO:0000256" key="1">
    <source>
        <dbReference type="ARBA" id="ARBA00022884"/>
    </source>
</evidence>
<dbReference type="SMART" id="SM00358">
    <property type="entry name" value="DSRM"/>
    <property type="match status" value="2"/>
</dbReference>
<dbReference type="GO" id="GO:0070920">
    <property type="term" value="P:regulation of regulatory ncRNA processing"/>
    <property type="evidence" value="ECO:0007669"/>
    <property type="project" value="TreeGrafter"/>
</dbReference>
<dbReference type="GO" id="GO:0005737">
    <property type="term" value="C:cytoplasm"/>
    <property type="evidence" value="ECO:0007669"/>
    <property type="project" value="TreeGrafter"/>
</dbReference>
<keyword evidence="1 2" id="KW-0694">RNA-binding</keyword>
<feature type="compositionally biased region" description="Polar residues" evidence="3">
    <location>
        <begin position="174"/>
        <end position="191"/>
    </location>
</feature>
<feature type="region of interest" description="Disordered" evidence="3">
    <location>
        <begin position="33"/>
        <end position="52"/>
    </location>
</feature>
<protein>
    <submittedName>
        <fullName evidence="5">Double-stranded RNA-specific editase B2</fullName>
    </submittedName>
</protein>